<proteinExistence type="predicted"/>
<reference evidence="1 2" key="2">
    <citation type="journal article" date="2015" name="Stand. Genomic Sci.">
        <title>High quality draft genomic sequence of Flavobacterium enshiense DK69(T) and comparison among Flavobacterium genomes.</title>
        <authorList>
            <person name="Zeng Z."/>
            <person name="Chen C."/>
            <person name="Du H."/>
            <person name="Wang G."/>
            <person name="Li M."/>
        </authorList>
    </citation>
    <scope>NUCLEOTIDE SEQUENCE [LARGE SCALE GENOMIC DNA]</scope>
    <source>
        <strain evidence="1 2">DK69</strain>
    </source>
</reference>
<evidence type="ECO:0000313" key="2">
    <source>
        <dbReference type="Proteomes" id="UP000030149"/>
    </source>
</evidence>
<evidence type="ECO:0000313" key="1">
    <source>
        <dbReference type="EMBL" id="KGO96252.1"/>
    </source>
</evidence>
<accession>A0A0A2MUC2</accession>
<evidence type="ECO:0008006" key="3">
    <source>
        <dbReference type="Google" id="ProtNLM"/>
    </source>
</evidence>
<dbReference type="eggNOG" id="ENOG5032D49">
    <property type="taxonomic scope" value="Bacteria"/>
</dbReference>
<protein>
    <recommendedName>
        <fullName evidence="3">Outer membrane protein beta-barrel domain-containing protein</fullName>
    </recommendedName>
</protein>
<name>A0A0A2MUC2_9FLAO</name>
<dbReference type="Proteomes" id="UP000030149">
    <property type="component" value="Unassembled WGS sequence"/>
</dbReference>
<dbReference type="EMBL" id="JRLZ01000005">
    <property type="protein sequence ID" value="KGO96252.1"/>
    <property type="molecule type" value="Genomic_DNA"/>
</dbReference>
<comment type="caution">
    <text evidence="1">The sequence shown here is derived from an EMBL/GenBank/DDBJ whole genome shotgun (WGS) entry which is preliminary data.</text>
</comment>
<dbReference type="AlphaFoldDB" id="A0A0A2MUC2"/>
<dbReference type="PATRIC" id="fig|1107311.5.peg.2865"/>
<reference evidence="2" key="1">
    <citation type="submission" date="2013-09" db="EMBL/GenBank/DDBJ databases">
        <authorList>
            <person name="Zeng Z."/>
            <person name="Chen C."/>
        </authorList>
    </citation>
    <scope>NUCLEOTIDE SEQUENCE [LARGE SCALE GENOMIC DNA]</scope>
    <source>
        <strain evidence="2">DK69</strain>
    </source>
</reference>
<organism evidence="1 2">
    <name type="scientific">Flavobacterium enshiense DK69</name>
    <dbReference type="NCBI Taxonomy" id="1107311"/>
    <lineage>
        <taxon>Bacteria</taxon>
        <taxon>Pseudomonadati</taxon>
        <taxon>Bacteroidota</taxon>
        <taxon>Flavobacteriia</taxon>
        <taxon>Flavobacteriales</taxon>
        <taxon>Flavobacteriaceae</taxon>
        <taxon>Flavobacterium</taxon>
    </lineage>
</organism>
<sequence>MVGGNASFSYSKTESKNNNSNGTEITYSGIGGYTILLEPNVAYFIKNKLAVGSSINYVNSFIEENKLRFDGMNLGISPFVRYYFLDYDKNYNVFLEPSYNHFISENLGNSNGFGLKTGLAFFLNSSVAFETVLKYSKNNSENYINNNIYLGFGLQVHLEKE</sequence>
<gene>
    <name evidence="1" type="ORF">Q767_08355</name>
</gene>
<keyword evidence="2" id="KW-1185">Reference proteome</keyword>
<dbReference type="STRING" id="1107311.Q767_08355"/>